<dbReference type="VEuPathDB" id="VectorBase:GAUT015218"/>
<name>A0A1A9UU01_GLOAU</name>
<accession>A0A1A9UU01</accession>
<evidence type="ECO:0000313" key="1">
    <source>
        <dbReference type="EnsemblMetazoa" id="GAUT015218-PA"/>
    </source>
</evidence>
<protein>
    <submittedName>
        <fullName evidence="1">Uncharacterized protein</fullName>
    </submittedName>
</protein>
<keyword evidence="2" id="KW-1185">Reference proteome</keyword>
<reference evidence="1" key="1">
    <citation type="submission" date="2020-05" db="UniProtKB">
        <authorList>
            <consortium name="EnsemblMetazoa"/>
        </authorList>
    </citation>
    <scope>IDENTIFICATION</scope>
    <source>
        <strain evidence="1">TTRI</strain>
    </source>
</reference>
<dbReference type="Proteomes" id="UP000078200">
    <property type="component" value="Unassembled WGS sequence"/>
</dbReference>
<organism evidence="1 2">
    <name type="scientific">Glossina austeni</name>
    <name type="common">Savannah tsetse fly</name>
    <dbReference type="NCBI Taxonomy" id="7395"/>
    <lineage>
        <taxon>Eukaryota</taxon>
        <taxon>Metazoa</taxon>
        <taxon>Ecdysozoa</taxon>
        <taxon>Arthropoda</taxon>
        <taxon>Hexapoda</taxon>
        <taxon>Insecta</taxon>
        <taxon>Pterygota</taxon>
        <taxon>Neoptera</taxon>
        <taxon>Endopterygota</taxon>
        <taxon>Diptera</taxon>
        <taxon>Brachycera</taxon>
        <taxon>Muscomorpha</taxon>
        <taxon>Hippoboscoidea</taxon>
        <taxon>Glossinidae</taxon>
        <taxon>Glossina</taxon>
    </lineage>
</organism>
<evidence type="ECO:0000313" key="2">
    <source>
        <dbReference type="Proteomes" id="UP000078200"/>
    </source>
</evidence>
<dbReference type="AlphaFoldDB" id="A0A1A9UU01"/>
<proteinExistence type="predicted"/>
<sequence length="133" mass="15396">MKEKTKDRVERGTIFTKYCNGIGNRWFSNINHRPPDGVLLEIIANLSGGCGQFSLPLVCSPITPERSTDARIIDNKHFRILVGCIFFLLRYESHSYLALMKPLQENVMQYIEVSRTILHQHHRKKKISIQDNV</sequence>
<dbReference type="EnsemblMetazoa" id="GAUT015218-RA">
    <property type="protein sequence ID" value="GAUT015218-PA"/>
    <property type="gene ID" value="GAUT015218"/>
</dbReference>